<evidence type="ECO:0000313" key="2">
    <source>
        <dbReference type="EMBL" id="TCV93439.1"/>
    </source>
</evidence>
<dbReference type="InterPro" id="IPR008274">
    <property type="entry name" value="AldOxase/xan_DH_MoCoBD1"/>
</dbReference>
<dbReference type="InterPro" id="IPR052516">
    <property type="entry name" value="N-heterocyclic_Hydroxylase"/>
</dbReference>
<dbReference type="Pfam" id="PF20256">
    <property type="entry name" value="MoCoBD_2"/>
    <property type="match status" value="2"/>
</dbReference>
<dbReference type="Pfam" id="PF02738">
    <property type="entry name" value="MoCoBD_1"/>
    <property type="match status" value="2"/>
</dbReference>
<evidence type="ECO:0000313" key="3">
    <source>
        <dbReference type="Proteomes" id="UP000295645"/>
    </source>
</evidence>
<dbReference type="InterPro" id="IPR000674">
    <property type="entry name" value="Ald_Oxase/Xan_DH_a/b"/>
</dbReference>
<organism evidence="2 3">
    <name type="scientific">Luteibacter rhizovicinus</name>
    <dbReference type="NCBI Taxonomy" id="242606"/>
    <lineage>
        <taxon>Bacteria</taxon>
        <taxon>Pseudomonadati</taxon>
        <taxon>Pseudomonadota</taxon>
        <taxon>Gammaproteobacteria</taxon>
        <taxon>Lysobacterales</taxon>
        <taxon>Rhodanobacteraceae</taxon>
        <taxon>Luteibacter</taxon>
    </lineage>
</organism>
<keyword evidence="3" id="KW-1185">Reference proteome</keyword>
<dbReference type="RefSeq" id="WP_132145227.1">
    <property type="nucleotide sequence ID" value="NZ_SMCS01000005.1"/>
</dbReference>
<dbReference type="OrthoDB" id="6073217at2"/>
<dbReference type="InterPro" id="IPR012368">
    <property type="entry name" value="OxRdtase_Mopterin-bd_su_IorB"/>
</dbReference>
<dbReference type="Gene3D" id="3.30.365.10">
    <property type="entry name" value="Aldehyde oxidase/xanthine dehydrogenase, molybdopterin binding domain"/>
    <property type="match status" value="4"/>
</dbReference>
<dbReference type="PANTHER" id="PTHR47495">
    <property type="entry name" value="ALDEHYDE DEHYDROGENASE"/>
    <property type="match status" value="1"/>
</dbReference>
<feature type="domain" description="Aldehyde oxidase/xanthine dehydrogenase a/b hammerhead" evidence="1">
    <location>
        <begin position="217"/>
        <end position="297"/>
    </location>
</feature>
<dbReference type="SMART" id="SM01008">
    <property type="entry name" value="Ald_Xan_dh_C"/>
    <property type="match status" value="1"/>
</dbReference>
<dbReference type="GO" id="GO:0016491">
    <property type="term" value="F:oxidoreductase activity"/>
    <property type="evidence" value="ECO:0007669"/>
    <property type="project" value="InterPro"/>
</dbReference>
<protein>
    <submittedName>
        <fullName evidence="2">CO/xanthine dehydrogenase Mo-binding subunit</fullName>
    </submittedName>
</protein>
<dbReference type="InterPro" id="IPR006311">
    <property type="entry name" value="TAT_signal"/>
</dbReference>
<dbReference type="PROSITE" id="PS51318">
    <property type="entry name" value="TAT"/>
    <property type="match status" value="1"/>
</dbReference>
<dbReference type="InterPro" id="IPR037165">
    <property type="entry name" value="AldOxase/xan_DH_Mopterin-bd_sf"/>
</dbReference>
<dbReference type="Proteomes" id="UP000295645">
    <property type="component" value="Unassembled WGS sequence"/>
</dbReference>
<comment type="caution">
    <text evidence="2">The sequence shown here is derived from an EMBL/GenBank/DDBJ whole genome shotgun (WGS) entry which is preliminary data.</text>
</comment>
<proteinExistence type="predicted"/>
<sequence length="746" mass="80007">MTRHDDRVDISRRAFIVNGALVVAFATMAPARLLAQKVDTLGTVILAPNLPGSLKSNPFLDAWIKIDDSGITVCTGKVELGTGVRTAMLQIAAEQLSVRPALITLVTADTARTPDEGYTAGSHSMADGGTALFNAAAQVRFLLLTAASSRLGVPVSRLTAKDGEIRADDGRKVTYAEAVKDIQLHRQADATSPAVDPKTFTLIGTSLPRVDIPGKVTGGAAYVQDMRLPGMLHARVVRPPLPGARLKQLDVTAVEKLPGVVRVVVDGDFIGVLADDEWRAIVAARALTRAAGWTAAPALPGYAGIHAALRTLPAKVYPTASRSTAPVSTKPAFTCTHTKQYVQHGSIGPSCAVAQLADGTMTVWTHTQGVYPLRGGLAEMLGVPLDKVHCIHVEGSGCYGHNGADDVAADAALLARAVPGQPVRVQWMRDQEQLWEPYGPAMATDLKATLDDAGNLRDWNFALWSTPHNERIVNAGRLAPATLLAKPFVSAPPVPIPNPEGDADRNAVPPYRIPNLDVTMNFVPEMPFRTSAMRSLGAHINVVSIETTVDELARSVGQDPVDFRIRHLDDPRAVEVIRTAAREFGWPYRGTDDRKAAGFAFSRYKNIMGYFAIAVEVAYDPDTNAVRLLRAVAAIDCGQIVNPDGARNQIEGGILQSTSWTLYEAVDFDEIQVHSNDWSGYPIMRFSQVPDEVSVHIVDRPGLPFLGAAEIAQGPTAAAVTIALSRVMGSPLRDLPLMRHAPFGRT</sequence>
<name>A0A4V2W3U6_9GAMM</name>
<reference evidence="2 3" key="1">
    <citation type="submission" date="2019-03" db="EMBL/GenBank/DDBJ databases">
        <title>Above-ground endophytic microbial communities from plants in different locations in the United States.</title>
        <authorList>
            <person name="Frank C."/>
        </authorList>
    </citation>
    <scope>NUCLEOTIDE SEQUENCE [LARGE SCALE GENOMIC DNA]</scope>
    <source>
        <strain evidence="2 3">LP_13_YM</strain>
    </source>
</reference>
<dbReference type="EMBL" id="SMCS01000005">
    <property type="protein sequence ID" value="TCV93439.1"/>
    <property type="molecule type" value="Genomic_DNA"/>
</dbReference>
<dbReference type="Gene3D" id="3.90.1170.50">
    <property type="entry name" value="Aldehyde oxidase/xanthine dehydrogenase, a/b hammerhead"/>
    <property type="match status" value="1"/>
</dbReference>
<dbReference type="InterPro" id="IPR046867">
    <property type="entry name" value="AldOxase/xan_DH_MoCoBD2"/>
</dbReference>
<dbReference type="SUPFAM" id="SSF56003">
    <property type="entry name" value="Molybdenum cofactor-binding domain"/>
    <property type="match status" value="2"/>
</dbReference>
<dbReference type="Pfam" id="PF01315">
    <property type="entry name" value="Ald_Xan_dh_C"/>
    <property type="match status" value="1"/>
</dbReference>
<accession>A0A4V2W3U6</accession>
<dbReference type="PIRSF" id="PIRSF036389">
    <property type="entry name" value="IOR_B"/>
    <property type="match status" value="1"/>
</dbReference>
<dbReference type="PANTHER" id="PTHR47495:SF1">
    <property type="entry name" value="BLL3820 PROTEIN"/>
    <property type="match status" value="1"/>
</dbReference>
<evidence type="ECO:0000259" key="1">
    <source>
        <dbReference type="SMART" id="SM01008"/>
    </source>
</evidence>
<dbReference type="AlphaFoldDB" id="A0A4V2W3U6"/>
<gene>
    <name evidence="2" type="ORF">EC912_105300</name>
</gene>